<keyword evidence="8" id="KW-0961">Cell wall biogenesis/degradation</keyword>
<feature type="region of interest" description="Disordered" evidence="9">
    <location>
        <begin position="127"/>
        <end position="152"/>
    </location>
</feature>
<reference evidence="10 11" key="1">
    <citation type="submission" date="2015-11" db="EMBL/GenBank/DDBJ databases">
        <title>Genomic analysis of 38 Legionella species identifies large and diverse effector repertoires.</title>
        <authorList>
            <person name="Burstein D."/>
            <person name="Amaro F."/>
            <person name="Zusman T."/>
            <person name="Lifshitz Z."/>
            <person name="Cohen O."/>
            <person name="Gilbert J.A."/>
            <person name="Pupko T."/>
            <person name="Shuman H.A."/>
            <person name="Segal G."/>
        </authorList>
    </citation>
    <scope>NUCLEOTIDE SEQUENCE [LARGE SCALE GENOMIC DNA]</scope>
    <source>
        <strain evidence="10 11">ORW</strain>
    </source>
</reference>
<keyword evidence="2" id="KW-0808">Transferase</keyword>
<evidence type="ECO:0000313" key="10">
    <source>
        <dbReference type="EMBL" id="KTC79007.1"/>
    </source>
</evidence>
<keyword evidence="6" id="KW-1133">Transmembrane helix</keyword>
<dbReference type="GO" id="GO:0008360">
    <property type="term" value="P:regulation of cell shape"/>
    <property type="evidence" value="ECO:0007669"/>
    <property type="project" value="UniProtKB-KW"/>
</dbReference>
<keyword evidence="3" id="KW-0812">Transmembrane</keyword>
<dbReference type="InterPro" id="IPR012338">
    <property type="entry name" value="Beta-lactam/transpept-like"/>
</dbReference>
<dbReference type="GO" id="GO:0008955">
    <property type="term" value="F:peptidoglycan glycosyltransferase activity"/>
    <property type="evidence" value="ECO:0007669"/>
    <property type="project" value="TreeGrafter"/>
</dbReference>
<sequence length="152" mass="16772">MNTALKDVIQHGTARAARVLNRQDIAGKTGTTNDQVDSWFAGFNADLVVTTWIGFDNPKSLHEYAAGLALPLWIDFMKVALKGKPESEMKQPENVVAVRIDPNSGLLARPNQANGIIEYFRNKEVPAEEDPTPVYNASNEQQQLTTGEDSLF</sequence>
<evidence type="ECO:0000256" key="4">
    <source>
        <dbReference type="ARBA" id="ARBA00022960"/>
    </source>
</evidence>
<dbReference type="STRING" id="28084.Lche_1027"/>
<dbReference type="PANTHER" id="PTHR32282">
    <property type="entry name" value="BINDING PROTEIN TRANSPEPTIDASE, PUTATIVE-RELATED"/>
    <property type="match status" value="1"/>
</dbReference>
<keyword evidence="1" id="KW-0328">Glycosyltransferase</keyword>
<evidence type="ECO:0000256" key="3">
    <source>
        <dbReference type="ARBA" id="ARBA00022692"/>
    </source>
</evidence>
<keyword evidence="5" id="KW-0573">Peptidoglycan synthesis</keyword>
<evidence type="ECO:0000256" key="8">
    <source>
        <dbReference type="ARBA" id="ARBA00023316"/>
    </source>
</evidence>
<evidence type="ECO:0000256" key="1">
    <source>
        <dbReference type="ARBA" id="ARBA00022676"/>
    </source>
</evidence>
<evidence type="ECO:0000256" key="2">
    <source>
        <dbReference type="ARBA" id="ARBA00022679"/>
    </source>
</evidence>
<dbReference type="AlphaFoldDB" id="A0A0W0S5X8"/>
<comment type="caution">
    <text evidence="10">The sequence shown here is derived from an EMBL/GenBank/DDBJ whole genome shotgun (WGS) entry which is preliminary data.</text>
</comment>
<dbReference type="InterPro" id="IPR050396">
    <property type="entry name" value="Glycosyltr_51/Transpeptidase"/>
</dbReference>
<dbReference type="GO" id="GO:0071555">
    <property type="term" value="P:cell wall organization"/>
    <property type="evidence" value="ECO:0007669"/>
    <property type="project" value="UniProtKB-KW"/>
</dbReference>
<evidence type="ECO:0000256" key="5">
    <source>
        <dbReference type="ARBA" id="ARBA00022984"/>
    </source>
</evidence>
<name>A0A0W0S5X8_9GAMM</name>
<keyword evidence="4" id="KW-0133">Cell shape</keyword>
<dbReference type="Proteomes" id="UP000054921">
    <property type="component" value="Unassembled WGS sequence"/>
</dbReference>
<evidence type="ECO:0000313" key="11">
    <source>
        <dbReference type="Proteomes" id="UP000054921"/>
    </source>
</evidence>
<protein>
    <submittedName>
        <fullName evidence="10">Penicillin-binding protein 1A</fullName>
    </submittedName>
</protein>
<dbReference type="PANTHER" id="PTHR32282:SF27">
    <property type="entry name" value="PENICILLIN-BINDING PROTEIN 1A"/>
    <property type="match status" value="1"/>
</dbReference>
<dbReference type="SUPFAM" id="SSF56601">
    <property type="entry name" value="beta-lactamase/transpeptidase-like"/>
    <property type="match status" value="1"/>
</dbReference>
<dbReference type="Gene3D" id="3.40.710.10">
    <property type="entry name" value="DD-peptidase/beta-lactamase superfamily"/>
    <property type="match status" value="1"/>
</dbReference>
<dbReference type="GO" id="GO:0030288">
    <property type="term" value="C:outer membrane-bounded periplasmic space"/>
    <property type="evidence" value="ECO:0007669"/>
    <property type="project" value="TreeGrafter"/>
</dbReference>
<feature type="compositionally biased region" description="Polar residues" evidence="9">
    <location>
        <begin position="135"/>
        <end position="152"/>
    </location>
</feature>
<proteinExistence type="predicted"/>
<accession>A0A0W0S5X8</accession>
<dbReference type="GO" id="GO:0009252">
    <property type="term" value="P:peptidoglycan biosynthetic process"/>
    <property type="evidence" value="ECO:0007669"/>
    <property type="project" value="UniProtKB-KW"/>
</dbReference>
<keyword evidence="7" id="KW-0472">Membrane</keyword>
<dbReference type="PATRIC" id="fig|28084.5.peg.1108"/>
<gene>
    <name evidence="10" type="primary">mrcA</name>
    <name evidence="10" type="ORF">Lche_1027</name>
</gene>
<dbReference type="EMBL" id="LNXW01000013">
    <property type="protein sequence ID" value="KTC79007.1"/>
    <property type="molecule type" value="Genomic_DNA"/>
</dbReference>
<evidence type="ECO:0000256" key="7">
    <source>
        <dbReference type="ARBA" id="ARBA00023136"/>
    </source>
</evidence>
<evidence type="ECO:0000256" key="6">
    <source>
        <dbReference type="ARBA" id="ARBA00022989"/>
    </source>
</evidence>
<organism evidence="10 11">
    <name type="scientific">Legionella cherrii</name>
    <dbReference type="NCBI Taxonomy" id="28084"/>
    <lineage>
        <taxon>Bacteria</taxon>
        <taxon>Pseudomonadati</taxon>
        <taxon>Pseudomonadota</taxon>
        <taxon>Gammaproteobacteria</taxon>
        <taxon>Legionellales</taxon>
        <taxon>Legionellaceae</taxon>
        <taxon>Legionella</taxon>
    </lineage>
</organism>
<evidence type="ECO:0000256" key="9">
    <source>
        <dbReference type="SAM" id="MobiDB-lite"/>
    </source>
</evidence>